<reference evidence="3 4" key="1">
    <citation type="submission" date="2023-12" db="EMBL/GenBank/DDBJ databases">
        <title>Baltic Sea Cyanobacteria.</title>
        <authorList>
            <person name="Delbaje E."/>
            <person name="Fewer D.P."/>
            <person name="Shishido T.K."/>
        </authorList>
    </citation>
    <scope>NUCLEOTIDE SEQUENCE [LARGE SCALE GENOMIC DNA]</scope>
    <source>
        <strain evidence="3 4">UHCC 0139</strain>
    </source>
</reference>
<dbReference type="InterPro" id="IPR009875">
    <property type="entry name" value="PilZ_domain"/>
</dbReference>
<dbReference type="RefSeq" id="WP_323304110.1">
    <property type="nucleotide sequence ID" value="NZ_JAYGHX010000001.1"/>
</dbReference>
<evidence type="ECO:0000256" key="1">
    <source>
        <dbReference type="SAM" id="MobiDB-lite"/>
    </source>
</evidence>
<dbReference type="Pfam" id="PF07238">
    <property type="entry name" value="PilZ"/>
    <property type="match status" value="1"/>
</dbReference>
<accession>A0ABU5RQD6</accession>
<feature type="region of interest" description="Disordered" evidence="1">
    <location>
        <begin position="1"/>
        <end position="26"/>
    </location>
</feature>
<dbReference type="Proteomes" id="UP001304461">
    <property type="component" value="Unassembled WGS sequence"/>
</dbReference>
<dbReference type="EMBL" id="JAYGHX010000001">
    <property type="protein sequence ID" value="MEA5389987.1"/>
    <property type="molecule type" value="Genomic_DNA"/>
</dbReference>
<gene>
    <name evidence="3" type="ORF">VB738_01810</name>
</gene>
<sequence length="167" mass="18793">MLTSQSGSQASKTPRPTGALLHERERTATRREKRAFARHSIESCRTIAVRRLDSEGQPCGRWFLADIADVAEGGMCLIANEDQALELGQWLLLDVRSHPGFGQLRLRARLRWLTRAHFALSFGVAFATPLQEVPVLSMERRGTRRDPNQEEWALEEERMASAAAQTP</sequence>
<organism evidence="3 4">
    <name type="scientific">Cyanobium gracile UHCC 0139</name>
    <dbReference type="NCBI Taxonomy" id="3110308"/>
    <lineage>
        <taxon>Bacteria</taxon>
        <taxon>Bacillati</taxon>
        <taxon>Cyanobacteriota</taxon>
        <taxon>Cyanophyceae</taxon>
        <taxon>Synechococcales</taxon>
        <taxon>Prochlorococcaceae</taxon>
        <taxon>Cyanobium</taxon>
    </lineage>
</organism>
<proteinExistence type="predicted"/>
<evidence type="ECO:0000313" key="3">
    <source>
        <dbReference type="EMBL" id="MEA5389987.1"/>
    </source>
</evidence>
<protein>
    <submittedName>
        <fullName evidence="3">PilZ domain-containing protein</fullName>
    </submittedName>
</protein>
<feature type="domain" description="PilZ" evidence="2">
    <location>
        <begin position="33"/>
        <end position="132"/>
    </location>
</feature>
<feature type="region of interest" description="Disordered" evidence="1">
    <location>
        <begin position="139"/>
        <end position="167"/>
    </location>
</feature>
<evidence type="ECO:0000313" key="4">
    <source>
        <dbReference type="Proteomes" id="UP001304461"/>
    </source>
</evidence>
<comment type="caution">
    <text evidence="3">The sequence shown here is derived from an EMBL/GenBank/DDBJ whole genome shotgun (WGS) entry which is preliminary data.</text>
</comment>
<keyword evidence="4" id="KW-1185">Reference proteome</keyword>
<feature type="compositionally biased region" description="Polar residues" evidence="1">
    <location>
        <begin position="1"/>
        <end position="14"/>
    </location>
</feature>
<name>A0ABU5RQD6_9CYAN</name>
<feature type="compositionally biased region" description="Basic and acidic residues" evidence="1">
    <location>
        <begin position="139"/>
        <end position="148"/>
    </location>
</feature>
<evidence type="ECO:0000259" key="2">
    <source>
        <dbReference type="Pfam" id="PF07238"/>
    </source>
</evidence>